<evidence type="ECO:0000313" key="1">
    <source>
        <dbReference type="EMBL" id="KKN79012.1"/>
    </source>
</evidence>
<comment type="caution">
    <text evidence="1">The sequence shown here is derived from an EMBL/GenBank/DDBJ whole genome shotgun (WGS) entry which is preliminary data.</text>
</comment>
<protein>
    <submittedName>
        <fullName evidence="1">Uncharacterized protein</fullName>
    </submittedName>
</protein>
<proteinExistence type="predicted"/>
<reference evidence="1" key="1">
    <citation type="journal article" date="2015" name="Nature">
        <title>Complex archaea that bridge the gap between prokaryotes and eukaryotes.</title>
        <authorList>
            <person name="Spang A."/>
            <person name="Saw J.H."/>
            <person name="Jorgensen S.L."/>
            <person name="Zaremba-Niedzwiedzka K."/>
            <person name="Martijn J."/>
            <person name="Lind A.E."/>
            <person name="van Eijk R."/>
            <person name="Schleper C."/>
            <person name="Guy L."/>
            <person name="Ettema T.J."/>
        </authorList>
    </citation>
    <scope>NUCLEOTIDE SEQUENCE</scope>
</reference>
<dbReference type="EMBL" id="LAZR01000254">
    <property type="protein sequence ID" value="KKN79012.1"/>
    <property type="molecule type" value="Genomic_DNA"/>
</dbReference>
<organism evidence="1">
    <name type="scientific">marine sediment metagenome</name>
    <dbReference type="NCBI Taxonomy" id="412755"/>
    <lineage>
        <taxon>unclassified sequences</taxon>
        <taxon>metagenomes</taxon>
        <taxon>ecological metagenomes</taxon>
    </lineage>
</organism>
<sequence length="1774" mass="192227">MSKVQYHYIPLDKASIIARRHPREVTPPGMVNIENAIPARSDTSITLRPDWVKTPDFVLGMSGNLTLPGTSVIRDAINSVNGLYGSDQVTYFTTYIPYGANNGIPGILSDTHDDGFISLTAGSPEATGSGTKFLEKSYRGAVLKVANSGTSYSGSPYLWTVSPNDSDEYYMTTLAGAEVPLLGIYMANSDRVSLYQGTVGSLDIADTAAWGDEDSLGFTALYVRGDPSDSSGDRSGWTTLTNSINISGANHYWTVSIDGTNEYYVTERDNTVPIFVPDYQSQESSVPSYMRIQTRSYAPEWSLNQRRIRNSFHSLTTTNSISIGAVSSLANREWGIGDASSDSLGFDTVYYRGNAGDPDGAMVATGKSFITAGYGAVNVGYYKDITQAGIFTWHQSSVGDDVYYLKASSGALGLSRFPTYLYAEEKRQNKASIEQLALFSPHGGYWGYGDATLDNLGYDTIYVLTPDGNPSLTGRKIEIIGNHYYASSSYSWSASAGGTNEYFLAQQGGSVLGSAFTLPKYVAVGGSYTGDADSITKGTVSSLNDKEWGFGNHGPDSTPNTIYVRSDDGDPDTIQLEIVANYEFNLYASKYKWTEGGTSDEWYVTLTDGSDPSISAPPIVEVDGFTYTEGTVDSLAVNEWDYGDSDALGFSTLYIYSTSTPDGAVGTGTANETVPKKVFIRATASDSDYYLVDHVTDNTHMSLYGEALSSTQGLPPTFYYNHNPFIADYKLNIQAYDAGLIYCGPMNNDNINEEDICGPFFAALQKGDWKYSGEVITDSNFDGQGVQFDRQPLLATSTFSYLQVFPHLEDAGGIDNIGRGFFALSYGIAGNNSWEKVSFHTAPVDEGTVSINGDDDHSALFNSIKAYGSTYLAAVVDLSGAGGEPGFAFSTDTFGLTWNMYPDDSYTWAANDTKAAADYEGCSAAWNSASPGRVVALYWRDSDDRVVVRYTDDSGSTFNDTTISGQTYITDGDRTSKVDYFGGQFIITVANGVYYGDGTTFTKKAITGASDIKSLAFNGSNKWAVVEADGTVWYSTTATGTWVSVSIPVISDEDVNWIMYDTIGKRFVCNSQDAVYWTEEFVDDAGDAAWAAEPIYQYGDSGSSKAPTNIMQDSGFLMWTLYDGGADYFRNLVLNRYSYYWWDIEKFVPISPIYRSATFSVLDGYTVLIGTRELDPDEEVEVTNEYKTPNPGADGTETDFVFPVLLQIHNGIVPGSVTITIVLDNDGSDITTDLLDTGVETITGMGLESGKIDYSTGVVELNFSNSTLTLKSATTPGFTYKYYDETPPNWTLHPRRIRWTAPKTYNDFEGVGSGVGDANGEGAFLDSRPVNGRIVVFETNDISSVVPRGDVLDPWDFDIIKENIRFLSNPVVVDDFCYFIASDGLLWKTDGISASEVGASFDITEFDDFVEDKPISLDYSRAMNSLIAYFFFAAESNPVGYLISLSSGAVTKIGLPVLSDSDNLGEEPKSLVSISDSSDQRVIVSYHPNSSDTDAVVTSSLAANKMITGGDYFSNYWYTTIETGEFYLVPEGQKTSLHSLIVRTYSAATVGDGSDRPRLAVEVKSLEDSAWHSSGDSVGTAAMSASALIGSGTAWSTTIAGPSSGSTQQQCDGSTKTFTLPCLGSQARVYLDSTLQTAYTSSAKTITFTTAPGATKTLYAYWENVPEVRVAVGDMFKSTEGFHRVTSIESAQDITLDHYLSTGDDTVTHYPTTQIPDAEGETKLGIRKLVEGVLIRLYVIPEYGSSAAPTIVKITGLSIGHIPQGRKILEATGS</sequence>
<accession>A0A0F9TVN5</accession>
<name>A0A0F9TVN5_9ZZZZ</name>
<gene>
    <name evidence="1" type="ORF">LCGC14_0344880</name>
</gene>